<protein>
    <submittedName>
        <fullName evidence="1">Uncharacterized protein</fullName>
    </submittedName>
</protein>
<keyword evidence="2" id="KW-1185">Reference proteome</keyword>
<reference evidence="1 2" key="1">
    <citation type="submission" date="2019-06" db="EMBL/GenBank/DDBJ databases">
        <title>A chromosomal-level reference genome of Carpinus fangiana (Coryloideae, Betulaceae).</title>
        <authorList>
            <person name="Yang X."/>
            <person name="Wang Z."/>
            <person name="Zhang L."/>
            <person name="Hao G."/>
            <person name="Liu J."/>
            <person name="Yang Y."/>
        </authorList>
    </citation>
    <scope>NUCLEOTIDE SEQUENCE [LARGE SCALE GENOMIC DNA]</scope>
    <source>
        <strain evidence="1">Cfa_2016G</strain>
        <tissue evidence="1">Leaf</tissue>
    </source>
</reference>
<proteinExistence type="predicted"/>
<name>A0A5N6R7M5_9ROSI</name>
<dbReference type="OrthoDB" id="1334205at2759"/>
<evidence type="ECO:0000313" key="1">
    <source>
        <dbReference type="EMBL" id="KAE8055838.1"/>
    </source>
</evidence>
<gene>
    <name evidence="1" type="ORF">FH972_012656</name>
</gene>
<dbReference type="AlphaFoldDB" id="A0A5N6R7M5"/>
<dbReference type="Proteomes" id="UP000327013">
    <property type="component" value="Chromosome 5"/>
</dbReference>
<sequence>MGMKNIVALSTDLLDVLRNLLVPIFIGEFVHQKGRGEVGSGAETGLVCLRVHPTFKLLHPIESFVSFTSIDGSKHEVWPESGEQVYEGNLLLSGEWMLIDKCHGLGLVNRFNVNEVFKCLIHWGTGTFNLELWSENRPVSKQSPPWISHVYEVIEIP</sequence>
<organism evidence="1 2">
    <name type="scientific">Carpinus fangiana</name>
    <dbReference type="NCBI Taxonomy" id="176857"/>
    <lineage>
        <taxon>Eukaryota</taxon>
        <taxon>Viridiplantae</taxon>
        <taxon>Streptophyta</taxon>
        <taxon>Embryophyta</taxon>
        <taxon>Tracheophyta</taxon>
        <taxon>Spermatophyta</taxon>
        <taxon>Magnoliopsida</taxon>
        <taxon>eudicotyledons</taxon>
        <taxon>Gunneridae</taxon>
        <taxon>Pentapetalae</taxon>
        <taxon>rosids</taxon>
        <taxon>fabids</taxon>
        <taxon>Fagales</taxon>
        <taxon>Betulaceae</taxon>
        <taxon>Carpinus</taxon>
    </lineage>
</organism>
<accession>A0A5N6R7M5</accession>
<evidence type="ECO:0000313" key="2">
    <source>
        <dbReference type="Proteomes" id="UP000327013"/>
    </source>
</evidence>
<dbReference type="EMBL" id="CM017325">
    <property type="protein sequence ID" value="KAE8055838.1"/>
    <property type="molecule type" value="Genomic_DNA"/>
</dbReference>